<feature type="region of interest" description="Disordered" evidence="4">
    <location>
        <begin position="407"/>
        <end position="637"/>
    </location>
</feature>
<feature type="compositionally biased region" description="Polar residues" evidence="4">
    <location>
        <begin position="694"/>
        <end position="719"/>
    </location>
</feature>
<dbReference type="InterPro" id="IPR041006">
    <property type="entry name" value="Morc_S5"/>
</dbReference>
<keyword evidence="3" id="KW-0539">Nucleus</keyword>
<dbReference type="SUPFAM" id="SSF55874">
    <property type="entry name" value="ATPase domain of HSP90 chaperone/DNA topoisomerase II/histidine kinase"/>
    <property type="match status" value="1"/>
</dbReference>
<dbReference type="InterPro" id="IPR045261">
    <property type="entry name" value="MORC_ATPase"/>
</dbReference>
<reference evidence="7" key="2">
    <citation type="submission" date="2025-08" db="UniProtKB">
        <authorList>
            <consortium name="RefSeq"/>
        </authorList>
    </citation>
    <scope>IDENTIFICATION</scope>
    <source>
        <tissue evidence="7">Blood</tissue>
    </source>
</reference>
<dbReference type="RefSeq" id="XP_017340919.1">
    <property type="nucleotide sequence ID" value="XM_017485430.3"/>
</dbReference>
<comment type="subcellular location">
    <subcellularLocation>
        <location evidence="1">Nucleus</location>
    </subcellularLocation>
</comment>
<feature type="region of interest" description="Disordered" evidence="4">
    <location>
        <begin position="680"/>
        <end position="719"/>
    </location>
</feature>
<feature type="compositionally biased region" description="Polar residues" evidence="4">
    <location>
        <begin position="569"/>
        <end position="590"/>
    </location>
</feature>
<evidence type="ECO:0000259" key="5">
    <source>
        <dbReference type="Pfam" id="PF17942"/>
    </source>
</evidence>
<dbReference type="Gene3D" id="3.30.565.10">
    <property type="entry name" value="Histidine kinase-like ATPase, C-terminal domain"/>
    <property type="match status" value="1"/>
</dbReference>
<keyword evidence="6" id="KW-1185">Reference proteome</keyword>
<dbReference type="CDD" id="cd16931">
    <property type="entry name" value="HATPase_MORC-like"/>
    <property type="match status" value="1"/>
</dbReference>
<feature type="compositionally biased region" description="Acidic residues" evidence="4">
    <location>
        <begin position="414"/>
        <end position="439"/>
    </location>
</feature>
<dbReference type="GO" id="GO:0016887">
    <property type="term" value="F:ATP hydrolysis activity"/>
    <property type="evidence" value="ECO:0007669"/>
    <property type="project" value="InterPro"/>
</dbReference>
<feature type="domain" description="Morc S5" evidence="5">
    <location>
        <begin position="255"/>
        <end position="390"/>
    </location>
</feature>
<gene>
    <name evidence="7" type="primary">zgc:152774</name>
</gene>
<proteinExistence type="predicted"/>
<name>A0A2D0SDX4_ICTPU</name>
<keyword evidence="2" id="KW-0175">Coiled coil</keyword>
<evidence type="ECO:0000256" key="2">
    <source>
        <dbReference type="ARBA" id="ARBA00023054"/>
    </source>
</evidence>
<reference evidence="6" key="1">
    <citation type="journal article" date="2016" name="Nat. Commun.">
        <title>The channel catfish genome sequence provides insights into the evolution of scale formation in teleosts.</title>
        <authorList>
            <person name="Liu Z."/>
            <person name="Liu S."/>
            <person name="Yao J."/>
            <person name="Bao L."/>
            <person name="Zhang J."/>
            <person name="Li Y."/>
            <person name="Jiang C."/>
            <person name="Sun L."/>
            <person name="Wang R."/>
            <person name="Zhang Y."/>
            <person name="Zhou T."/>
            <person name="Zeng Q."/>
            <person name="Fu Q."/>
            <person name="Gao S."/>
            <person name="Li N."/>
            <person name="Koren S."/>
            <person name="Jiang Y."/>
            <person name="Zimin A."/>
            <person name="Xu P."/>
            <person name="Phillippy A.M."/>
            <person name="Geng X."/>
            <person name="Song L."/>
            <person name="Sun F."/>
            <person name="Li C."/>
            <person name="Wang X."/>
            <person name="Chen A."/>
            <person name="Jin Y."/>
            <person name="Yuan Z."/>
            <person name="Yang Y."/>
            <person name="Tan S."/>
            <person name="Peatman E."/>
            <person name="Lu J."/>
            <person name="Qin Z."/>
            <person name="Dunham R."/>
            <person name="Li Z."/>
            <person name="Sonstegard T."/>
            <person name="Feng J."/>
            <person name="Danzmann R.G."/>
            <person name="Schroeder S."/>
            <person name="Scheffler B."/>
            <person name="Duke M.V."/>
            <person name="Ballard L."/>
            <person name="Kucuktas H."/>
            <person name="Kaltenboeck L."/>
            <person name="Liu H."/>
            <person name="Armbruster J."/>
            <person name="Xie Y."/>
            <person name="Kirby M.L."/>
            <person name="Tian Y."/>
            <person name="Flanagan M.E."/>
            <person name="Mu W."/>
            <person name="Waldbieser G.C."/>
        </authorList>
    </citation>
    <scope>NUCLEOTIDE SEQUENCE [LARGE SCALE GENOMIC DNA]</scope>
    <source>
        <strain evidence="6">SDA103</strain>
    </source>
</reference>
<dbReference type="GeneID" id="108274965"/>
<evidence type="ECO:0000256" key="3">
    <source>
        <dbReference type="ARBA" id="ARBA00023242"/>
    </source>
</evidence>
<evidence type="ECO:0000313" key="6">
    <source>
        <dbReference type="Proteomes" id="UP000221080"/>
    </source>
</evidence>
<dbReference type="OrthoDB" id="757982at2759"/>
<organism evidence="6 7">
    <name type="scientific">Ictalurus punctatus</name>
    <name type="common">Channel catfish</name>
    <name type="synonym">Silurus punctatus</name>
    <dbReference type="NCBI Taxonomy" id="7998"/>
    <lineage>
        <taxon>Eukaryota</taxon>
        <taxon>Metazoa</taxon>
        <taxon>Chordata</taxon>
        <taxon>Craniata</taxon>
        <taxon>Vertebrata</taxon>
        <taxon>Euteleostomi</taxon>
        <taxon>Actinopterygii</taxon>
        <taxon>Neopterygii</taxon>
        <taxon>Teleostei</taxon>
        <taxon>Ostariophysi</taxon>
        <taxon>Siluriformes</taxon>
        <taxon>Ictaluridae</taxon>
        <taxon>Ictalurus</taxon>
    </lineage>
</organism>
<dbReference type="PANTHER" id="PTHR23336:SF22">
    <property type="entry name" value="MORC FAMILY CW-TYPE ZINC FINGER PROTEIN 4"/>
    <property type="match status" value="1"/>
</dbReference>
<evidence type="ECO:0000313" key="7">
    <source>
        <dbReference type="RefSeq" id="XP_017340919.1"/>
    </source>
</evidence>
<sequence>MARLSEHGIRLSSMSPSYLDSNSTSHTWPFSAVAELIDNASDPGVTAKQIWIDAVTVKEELCLSFIDNGSGMTPSKLHKMLSFGFTEKGSGKGSHQAIGIYGNGFKSGSMRLGRDALIFTKNGGCQSVGMLSQTFLHAIKAQAVIVPIAPFNQQTKSLVITEDSEASLRAILTHSLFKSESELQEQLDSIPGKKGTKILIWNIRRNKDGKPELDFEVDEEDIRLPEIRSEEMEGKGKRRYFGPHRTDHIVPEMDYSLRAYLSILYLKPRIQIILRQKKVQTKLVAKSLSMIENDVYKPQFINERVKITFGFNHKNKDHYGIMMYHNNRLIKSYEKVGCQIKSSGLRSGVGVIGVIECNFLKPAHNKQDFEYTKEYRLTLAALGIKLNDYWREKKEKKAKERAFRALERKSIEGTTEENDESEEEEEEEEEEEKEEEEIVDVWGKRRGKSVDSDKGPALHDCKEASEPTSETTPDETVITIEAETESKADESTPSSHSHRNKRKATWTNNEIDSKSPKRTDSEKEISTTATESEEQVMEKTLEVLETNSNKDQTMSNATEEGKSPAVSPDTESAANPSPSEQQVAQGPQTKDQPKLTISPPGWPHPIAPHPSMAWSHPLPPAQTVVVPPLSRTSRQSRPLLRLESPDRSVLTSRLDQLEREAKRLRRILGLREAVVQMNPLSDGEVSGSAGAAQDGSTDSGVETVATASFSSKKSGSQPDQQILLKRNVSPAGQQEAPVTPADDLHWSKTLAKLQSQNQALCTELSKVKKENDELQSKARQAERETRDRREQSTNTPSNIYDSIALDRLRSIRRNVVSLLSSILPNLDMQGISYDTGDVDSILQQIIQANNL</sequence>
<feature type="compositionally biased region" description="Polar residues" evidence="4">
    <location>
        <begin position="545"/>
        <end position="558"/>
    </location>
</feature>
<dbReference type="AlphaFoldDB" id="A0A2D0SDX4"/>
<feature type="region of interest" description="Disordered" evidence="4">
    <location>
        <begin position="768"/>
        <end position="797"/>
    </location>
</feature>
<dbReference type="Pfam" id="PF17942">
    <property type="entry name" value="Morc6_S5"/>
    <property type="match status" value="1"/>
</dbReference>
<accession>A0A2D0SDX4</accession>
<protein>
    <submittedName>
        <fullName evidence="7">MORC family CW-type zinc finger protein 3 isoform X2</fullName>
    </submittedName>
</protein>
<dbReference type="FunFam" id="3.30.565.10:FF:000035">
    <property type="entry name" value="MORC family CW-type zinc finger protein 4"/>
    <property type="match status" value="1"/>
</dbReference>
<dbReference type="GO" id="GO:0005654">
    <property type="term" value="C:nucleoplasm"/>
    <property type="evidence" value="ECO:0007669"/>
    <property type="project" value="TreeGrafter"/>
</dbReference>
<feature type="compositionally biased region" description="Low complexity" evidence="4">
    <location>
        <begin position="466"/>
        <end position="476"/>
    </location>
</feature>
<evidence type="ECO:0000256" key="1">
    <source>
        <dbReference type="ARBA" id="ARBA00004123"/>
    </source>
</evidence>
<dbReference type="Pfam" id="PF13589">
    <property type="entry name" value="HATPase_c_3"/>
    <property type="match status" value="1"/>
</dbReference>
<feature type="compositionally biased region" description="Basic and acidic residues" evidence="4">
    <location>
        <begin position="511"/>
        <end position="525"/>
    </location>
</feature>
<feature type="compositionally biased region" description="Basic and acidic residues" evidence="4">
    <location>
        <begin position="448"/>
        <end position="465"/>
    </location>
</feature>
<dbReference type="InterPro" id="IPR036890">
    <property type="entry name" value="HATPase_C_sf"/>
</dbReference>
<dbReference type="PANTHER" id="PTHR23336">
    <property type="entry name" value="ZINC FINGER CW-TYPE COILED-COIL DOMAIN PROTEIN 3"/>
    <property type="match status" value="1"/>
</dbReference>
<dbReference type="Proteomes" id="UP000221080">
    <property type="component" value="Chromosome 14"/>
</dbReference>
<feature type="compositionally biased region" description="Basic and acidic residues" evidence="4">
    <location>
        <begin position="768"/>
        <end position="791"/>
    </location>
</feature>
<evidence type="ECO:0000256" key="4">
    <source>
        <dbReference type="SAM" id="MobiDB-lite"/>
    </source>
</evidence>